<keyword evidence="5 6" id="KW-0472">Membrane</keyword>
<proteinExistence type="predicted"/>
<evidence type="ECO:0000256" key="6">
    <source>
        <dbReference type="SAM" id="Phobius"/>
    </source>
</evidence>
<evidence type="ECO:0000313" key="9">
    <source>
        <dbReference type="Proteomes" id="UP000199183"/>
    </source>
</evidence>
<keyword evidence="2" id="KW-1003">Cell membrane</keyword>
<dbReference type="Proteomes" id="UP000199183">
    <property type="component" value="Unassembled WGS sequence"/>
</dbReference>
<protein>
    <submittedName>
        <fullName evidence="8">RDD family protein</fullName>
    </submittedName>
</protein>
<evidence type="ECO:0000256" key="3">
    <source>
        <dbReference type="ARBA" id="ARBA00022692"/>
    </source>
</evidence>
<gene>
    <name evidence="8" type="ORF">SAMN04489806_0367</name>
</gene>
<evidence type="ECO:0000259" key="7">
    <source>
        <dbReference type="Pfam" id="PF06271"/>
    </source>
</evidence>
<organism evidence="8 9">
    <name type="scientific">Paramicrobacterium humi</name>
    <dbReference type="NCBI Taxonomy" id="640635"/>
    <lineage>
        <taxon>Bacteria</taxon>
        <taxon>Bacillati</taxon>
        <taxon>Actinomycetota</taxon>
        <taxon>Actinomycetes</taxon>
        <taxon>Micrococcales</taxon>
        <taxon>Microbacteriaceae</taxon>
        <taxon>Paramicrobacterium</taxon>
    </lineage>
</organism>
<dbReference type="AlphaFoldDB" id="A0A1H4IY82"/>
<dbReference type="EMBL" id="FNRY01000001">
    <property type="protein sequence ID" value="SEB39021.1"/>
    <property type="molecule type" value="Genomic_DNA"/>
</dbReference>
<sequence length="169" mass="17504">MHHLAIKRGKAYARDCVVYAGFAAAMLPLGLVLQATGRAPSRRLVTALSMVPPAAATLFAAARESRDGATPGKKAEGLRVSTDDGQRVGWGTALLRNVVKIGIPWQIGHEVAIGAASGGFERGDRRTLAATIVTYPLLGALVGSVLVGSGRGVHDRLAGTRVAATRGRS</sequence>
<feature type="transmembrane region" description="Helical" evidence="6">
    <location>
        <begin position="12"/>
        <end position="32"/>
    </location>
</feature>
<evidence type="ECO:0000256" key="4">
    <source>
        <dbReference type="ARBA" id="ARBA00022989"/>
    </source>
</evidence>
<evidence type="ECO:0000256" key="5">
    <source>
        <dbReference type="ARBA" id="ARBA00023136"/>
    </source>
</evidence>
<accession>A0A1H4IY82</accession>
<dbReference type="RefSeq" id="WP_091179255.1">
    <property type="nucleotide sequence ID" value="NZ_FNRY01000001.1"/>
</dbReference>
<keyword evidence="4 6" id="KW-1133">Transmembrane helix</keyword>
<name>A0A1H4IY82_9MICO</name>
<dbReference type="InterPro" id="IPR010432">
    <property type="entry name" value="RDD"/>
</dbReference>
<reference evidence="8 9" key="1">
    <citation type="submission" date="2016-10" db="EMBL/GenBank/DDBJ databases">
        <authorList>
            <person name="de Groot N.N."/>
        </authorList>
    </citation>
    <scope>NUCLEOTIDE SEQUENCE [LARGE SCALE GENOMIC DNA]</scope>
    <source>
        <strain evidence="8 9">DSM 21799</strain>
    </source>
</reference>
<evidence type="ECO:0000256" key="1">
    <source>
        <dbReference type="ARBA" id="ARBA00004651"/>
    </source>
</evidence>
<dbReference type="Pfam" id="PF06271">
    <property type="entry name" value="RDD"/>
    <property type="match status" value="1"/>
</dbReference>
<evidence type="ECO:0000256" key="2">
    <source>
        <dbReference type="ARBA" id="ARBA00022475"/>
    </source>
</evidence>
<evidence type="ECO:0000313" key="8">
    <source>
        <dbReference type="EMBL" id="SEB39021.1"/>
    </source>
</evidence>
<feature type="domain" description="RDD" evidence="7">
    <location>
        <begin position="36"/>
        <end position="159"/>
    </location>
</feature>
<dbReference type="PANTHER" id="PTHR36115">
    <property type="entry name" value="PROLINE-RICH ANTIGEN HOMOLOG-RELATED"/>
    <property type="match status" value="1"/>
</dbReference>
<dbReference type="PANTHER" id="PTHR36115:SF4">
    <property type="entry name" value="MEMBRANE PROTEIN"/>
    <property type="match status" value="1"/>
</dbReference>
<dbReference type="OrthoDB" id="7632473at2"/>
<comment type="subcellular location">
    <subcellularLocation>
        <location evidence="1">Cell membrane</location>
        <topology evidence="1">Multi-pass membrane protein</topology>
    </subcellularLocation>
</comment>
<feature type="transmembrane region" description="Helical" evidence="6">
    <location>
        <begin position="127"/>
        <end position="147"/>
    </location>
</feature>
<keyword evidence="9" id="KW-1185">Reference proteome</keyword>
<dbReference type="GO" id="GO:0005886">
    <property type="term" value="C:plasma membrane"/>
    <property type="evidence" value="ECO:0007669"/>
    <property type="project" value="UniProtKB-SubCell"/>
</dbReference>
<dbReference type="InterPro" id="IPR051791">
    <property type="entry name" value="Pra-immunoreactive"/>
</dbReference>
<keyword evidence="3 6" id="KW-0812">Transmembrane</keyword>
<dbReference type="STRING" id="640635.SAMN04489806_0367"/>